<evidence type="ECO:0000256" key="1">
    <source>
        <dbReference type="ARBA" id="ARBA00007665"/>
    </source>
</evidence>
<dbReference type="PROSITE" id="PS00910">
    <property type="entry name" value="UPF0029"/>
    <property type="match status" value="1"/>
</dbReference>
<comment type="similarity">
    <text evidence="1">Belongs to the IMPACT family.</text>
</comment>
<dbReference type="RefSeq" id="WP_050003751.1">
    <property type="nucleotide sequence ID" value="NZ_CP008887.1"/>
</dbReference>
<keyword evidence="5" id="KW-1185">Reference proteome</keyword>
<dbReference type="STRING" id="1505907.TEU_10855"/>
<feature type="domain" description="UPF0029" evidence="3">
    <location>
        <begin position="139"/>
        <end position="194"/>
    </location>
</feature>
<dbReference type="GO" id="GO:0006446">
    <property type="term" value="P:regulation of translational initiation"/>
    <property type="evidence" value="ECO:0007669"/>
    <property type="project" value="TreeGrafter"/>
</dbReference>
<gene>
    <name evidence="4" type="ORF">TEU_10855</name>
</gene>
<dbReference type="Gene3D" id="3.30.230.30">
    <property type="entry name" value="Impact, N-terminal domain"/>
    <property type="match status" value="1"/>
</dbReference>
<dbReference type="Pfam" id="PF01205">
    <property type="entry name" value="Impact_N"/>
    <property type="match status" value="1"/>
</dbReference>
<dbReference type="InterPro" id="IPR015269">
    <property type="entry name" value="UPF0029_Impact_C"/>
</dbReference>
<evidence type="ECO:0000313" key="4">
    <source>
        <dbReference type="EMBL" id="AIU70791.1"/>
    </source>
</evidence>
<feature type="domain" description="Impact N-terminal" evidence="2">
    <location>
        <begin position="17"/>
        <end position="123"/>
    </location>
</feature>
<dbReference type="Proteomes" id="UP000029980">
    <property type="component" value="Chromosome"/>
</dbReference>
<accession>A0A097QWG5</accession>
<evidence type="ECO:0000313" key="5">
    <source>
        <dbReference type="Proteomes" id="UP000029980"/>
    </source>
</evidence>
<dbReference type="InterPro" id="IPR036956">
    <property type="entry name" value="Impact_N_sf"/>
</dbReference>
<dbReference type="InterPro" id="IPR020569">
    <property type="entry name" value="UPF0029_Impact_CS"/>
</dbReference>
<dbReference type="SUPFAM" id="SSF54980">
    <property type="entry name" value="EF-G C-terminal domain-like"/>
    <property type="match status" value="1"/>
</dbReference>
<protein>
    <submittedName>
        <fullName evidence="4">Thymidylate synthase</fullName>
    </submittedName>
</protein>
<dbReference type="InterPro" id="IPR023582">
    <property type="entry name" value="Impact"/>
</dbReference>
<dbReference type="InterPro" id="IPR020568">
    <property type="entry name" value="Ribosomal_Su5_D2-typ_SF"/>
</dbReference>
<dbReference type="AlphaFoldDB" id="A0A097QWG5"/>
<name>A0A097QWG5_9EURY</name>
<dbReference type="Pfam" id="PF09186">
    <property type="entry name" value="DUF1949"/>
    <property type="match status" value="1"/>
</dbReference>
<organism evidence="4 5">
    <name type="scientific">Thermococcus eurythermalis</name>
    <dbReference type="NCBI Taxonomy" id="1505907"/>
    <lineage>
        <taxon>Archaea</taxon>
        <taxon>Methanobacteriati</taxon>
        <taxon>Methanobacteriota</taxon>
        <taxon>Thermococci</taxon>
        <taxon>Thermococcales</taxon>
        <taxon>Thermococcaceae</taxon>
        <taxon>Thermococcus</taxon>
    </lineage>
</organism>
<dbReference type="OrthoDB" id="121633at2157"/>
<dbReference type="PANTHER" id="PTHR16301">
    <property type="entry name" value="IMPACT-RELATED"/>
    <property type="match status" value="1"/>
</dbReference>
<evidence type="ECO:0000259" key="3">
    <source>
        <dbReference type="Pfam" id="PF09186"/>
    </source>
</evidence>
<reference evidence="4 5" key="1">
    <citation type="journal article" date="2015" name="Int. J. Syst. Evol. Microbiol.">
        <title>Thermococcus eurythermalis sp. nov., a conditional piezophilic hyperthermophilic archaeon with a wide temperature range isolated from an oil-immersed chimney in the Guaymas Basin.</title>
        <authorList>
            <person name="Zhao W."/>
            <person name="Zeng X."/>
            <person name="Xiao X."/>
        </authorList>
    </citation>
    <scope>NUCLEOTIDE SEQUENCE [LARGE SCALE GENOMIC DNA]</scope>
    <source>
        <strain evidence="4 5">A501</strain>
    </source>
</reference>
<proteinExistence type="inferred from homology"/>
<dbReference type="InterPro" id="IPR015796">
    <property type="entry name" value="Impact_YigZ-like"/>
</dbReference>
<dbReference type="Gene3D" id="3.30.70.240">
    <property type="match status" value="1"/>
</dbReference>
<dbReference type="GO" id="GO:0005737">
    <property type="term" value="C:cytoplasm"/>
    <property type="evidence" value="ECO:0007669"/>
    <property type="project" value="TreeGrafter"/>
</dbReference>
<dbReference type="HOGENOM" id="CLU_083552_1_1_2"/>
<dbReference type="KEGG" id="teu:TEU_10855"/>
<dbReference type="NCBIfam" id="TIGR00257">
    <property type="entry name" value="IMPACT_YIGZ"/>
    <property type="match status" value="1"/>
</dbReference>
<evidence type="ECO:0000259" key="2">
    <source>
        <dbReference type="Pfam" id="PF01205"/>
    </source>
</evidence>
<dbReference type="InterPro" id="IPR001498">
    <property type="entry name" value="Impact_N"/>
</dbReference>
<dbReference type="SUPFAM" id="SSF54211">
    <property type="entry name" value="Ribosomal protein S5 domain 2-like"/>
    <property type="match status" value="1"/>
</dbReference>
<dbReference type="GeneID" id="25153928"/>
<dbReference type="PANTHER" id="PTHR16301:SF20">
    <property type="entry name" value="IMPACT FAMILY MEMBER YIGZ"/>
    <property type="match status" value="1"/>
</dbReference>
<dbReference type="EMBL" id="CP008887">
    <property type="protein sequence ID" value="AIU70791.1"/>
    <property type="molecule type" value="Genomic_DNA"/>
</dbReference>
<sequence length="209" mass="22944">MDYRTLKGIGTAELVIKKSVFIGYASPANTEEEAKAFIERIKAHHSDATHNVSAYLINDGKNFAVRYDDDGEPKGSAGKPVLNVIQNKGLSNVVVVVTRYFGGIKLGYGGLVKAYSDAASLAIENAGVVEVYETERFEVTFPYNLFHTVKETIENYGGRVVGEDYGALVAFTVETRKGEADGLMELLTEKTRGRARLRRLFMSSFEGSL</sequence>
<dbReference type="InterPro" id="IPR035647">
    <property type="entry name" value="EFG_III/V"/>
</dbReference>